<evidence type="ECO:0000256" key="1">
    <source>
        <dbReference type="SAM" id="MobiDB-lite"/>
    </source>
</evidence>
<protein>
    <submittedName>
        <fullName evidence="2">Uncharacterized protein</fullName>
    </submittedName>
</protein>
<proteinExistence type="predicted"/>
<dbReference type="EMBL" id="UINC01031364">
    <property type="protein sequence ID" value="SVB17282.1"/>
    <property type="molecule type" value="Genomic_DNA"/>
</dbReference>
<sequence length="82" mass="9044">MLPMRRSAASTMSVIEHPMFDSMASVVPHVRAGYLASILVRSIQRRINVHSGKYTISAEAGSSAERETPTPSRVSSRGRLRF</sequence>
<feature type="region of interest" description="Disordered" evidence="1">
    <location>
        <begin position="56"/>
        <end position="82"/>
    </location>
</feature>
<dbReference type="AlphaFoldDB" id="A0A382BUX2"/>
<accession>A0A382BUX2</accession>
<name>A0A382BUX2_9ZZZZ</name>
<reference evidence="2" key="1">
    <citation type="submission" date="2018-05" db="EMBL/GenBank/DDBJ databases">
        <authorList>
            <person name="Lanie J.A."/>
            <person name="Ng W.-L."/>
            <person name="Kazmierczak K.M."/>
            <person name="Andrzejewski T.M."/>
            <person name="Davidsen T.M."/>
            <person name="Wayne K.J."/>
            <person name="Tettelin H."/>
            <person name="Glass J.I."/>
            <person name="Rusch D."/>
            <person name="Podicherti R."/>
            <person name="Tsui H.-C.T."/>
            <person name="Winkler M.E."/>
        </authorList>
    </citation>
    <scope>NUCLEOTIDE SEQUENCE</scope>
</reference>
<organism evidence="2">
    <name type="scientific">marine metagenome</name>
    <dbReference type="NCBI Taxonomy" id="408172"/>
    <lineage>
        <taxon>unclassified sequences</taxon>
        <taxon>metagenomes</taxon>
        <taxon>ecological metagenomes</taxon>
    </lineage>
</organism>
<gene>
    <name evidence="2" type="ORF">METZ01_LOCUS170136</name>
</gene>
<evidence type="ECO:0000313" key="2">
    <source>
        <dbReference type="EMBL" id="SVB17282.1"/>
    </source>
</evidence>